<name>A0A403MNE9_SALET</name>
<gene>
    <name evidence="2" type="primary">trbC</name>
    <name evidence="2" type="ORF">DRU74_24445</name>
</gene>
<dbReference type="NCBIfam" id="NF010290">
    <property type="entry name" value="PRK13730.1"/>
    <property type="match status" value="1"/>
</dbReference>
<feature type="chain" id="PRO_5019344753" evidence="1">
    <location>
        <begin position="22"/>
        <end position="211"/>
    </location>
</feature>
<dbReference type="InterPro" id="IPR014113">
    <property type="entry name" value="T4SS_TrbC_subgr"/>
</dbReference>
<accession>A0A403MNE9</accession>
<evidence type="ECO:0000256" key="1">
    <source>
        <dbReference type="SAM" id="SignalP"/>
    </source>
</evidence>
<comment type="caution">
    <text evidence="2">The sequence shown here is derived from an EMBL/GenBank/DDBJ whole genome shotgun (WGS) entry which is preliminary data.</text>
</comment>
<sequence>MRRKIKFLTILIMVISGTVWADGRVNTTENHQFLKQQENLNRQLREKPDHQLKAWTEQQVQANPLVQSDRHFLDDLARKQQTSQADKPEQGAVYFISFSIPEEGLKRMLGETRRYGIPATLRGMRDNDLKATADAVLSLVKDGVTDGVQIDPTLFTTYGIRSVPALVVYCRQGYDVIRGNLRVKQALEKVATAGDCRQVAQGLLDGAGDKQ</sequence>
<dbReference type="InterPro" id="IPR019106">
    <property type="entry name" value="T4SS_TrbC"/>
</dbReference>
<dbReference type="NCBIfam" id="TIGR02742">
    <property type="entry name" value="TrbC_Ftype"/>
    <property type="match status" value="1"/>
</dbReference>
<dbReference type="Proteomes" id="UP000885374">
    <property type="component" value="Unassembled WGS sequence"/>
</dbReference>
<organism evidence="2">
    <name type="scientific">Salmonella enterica I</name>
    <dbReference type="NCBI Taxonomy" id="59201"/>
    <lineage>
        <taxon>Bacteria</taxon>
        <taxon>Pseudomonadati</taxon>
        <taxon>Pseudomonadota</taxon>
        <taxon>Gammaproteobacteria</taxon>
        <taxon>Enterobacterales</taxon>
        <taxon>Enterobacteriaceae</taxon>
        <taxon>Salmonella</taxon>
    </lineage>
</organism>
<proteinExistence type="predicted"/>
<dbReference type="EMBL" id="RVHM01000056">
    <property type="protein sequence ID" value="MLU99820.1"/>
    <property type="molecule type" value="Genomic_DNA"/>
</dbReference>
<dbReference type="Pfam" id="PF09673">
    <property type="entry name" value="TrbC_Ftype"/>
    <property type="match status" value="1"/>
</dbReference>
<protein>
    <submittedName>
        <fullName evidence="2">Type-F conjugative transfer system pilin assembly protein TrbC</fullName>
    </submittedName>
</protein>
<reference evidence="2" key="1">
    <citation type="submission" date="2018-07" db="EMBL/GenBank/DDBJ databases">
        <authorList>
            <person name="Ashton P.M."/>
            <person name="Dallman T."/>
            <person name="Nair S."/>
            <person name="De Pinna E."/>
            <person name="Peters T."/>
            <person name="Grant K."/>
        </authorList>
    </citation>
    <scope>NUCLEOTIDE SEQUENCE [LARGE SCALE GENOMIC DNA]</scope>
    <source>
        <strain evidence="2">157339</strain>
    </source>
</reference>
<keyword evidence="1" id="KW-0732">Signal</keyword>
<dbReference type="AlphaFoldDB" id="A0A403MNE9"/>
<feature type="signal peptide" evidence="1">
    <location>
        <begin position="1"/>
        <end position="21"/>
    </location>
</feature>
<evidence type="ECO:0000313" key="2">
    <source>
        <dbReference type="EMBL" id="MLU99820.1"/>
    </source>
</evidence>